<accession>A0A8S1NJK8</accession>
<organism evidence="1 2">
    <name type="scientific">Paramecium primaurelia</name>
    <dbReference type="NCBI Taxonomy" id="5886"/>
    <lineage>
        <taxon>Eukaryota</taxon>
        <taxon>Sar</taxon>
        <taxon>Alveolata</taxon>
        <taxon>Ciliophora</taxon>
        <taxon>Intramacronucleata</taxon>
        <taxon>Oligohymenophorea</taxon>
        <taxon>Peniculida</taxon>
        <taxon>Parameciidae</taxon>
        <taxon>Paramecium</taxon>
    </lineage>
</organism>
<keyword evidence="2" id="KW-1185">Reference proteome</keyword>
<name>A0A8S1NJK8_PARPR</name>
<evidence type="ECO:0000313" key="1">
    <source>
        <dbReference type="EMBL" id="CAD8093397.1"/>
    </source>
</evidence>
<dbReference type="EMBL" id="CAJJDM010000096">
    <property type="protein sequence ID" value="CAD8093397.1"/>
    <property type="molecule type" value="Genomic_DNA"/>
</dbReference>
<proteinExistence type="predicted"/>
<dbReference type="AlphaFoldDB" id="A0A8S1NJK8"/>
<evidence type="ECO:0000313" key="2">
    <source>
        <dbReference type="Proteomes" id="UP000688137"/>
    </source>
</evidence>
<protein>
    <submittedName>
        <fullName evidence="1">Uncharacterized protein</fullName>
    </submittedName>
</protein>
<dbReference type="Proteomes" id="UP000688137">
    <property type="component" value="Unassembled WGS sequence"/>
</dbReference>
<dbReference type="OMA" id="FGIKWEG"/>
<gene>
    <name evidence="1" type="ORF">PPRIM_AZ9-3.1.T0930053</name>
</gene>
<reference evidence="1" key="1">
    <citation type="submission" date="2021-01" db="EMBL/GenBank/DDBJ databases">
        <authorList>
            <consortium name="Genoscope - CEA"/>
            <person name="William W."/>
        </authorList>
    </citation>
    <scope>NUCLEOTIDE SEQUENCE</scope>
</reference>
<comment type="caution">
    <text evidence="1">The sequence shown here is derived from an EMBL/GenBank/DDBJ whole genome shotgun (WGS) entry which is preliminary data.</text>
</comment>
<sequence>MMNFLLYASNFQLEQPIQFQTNDQTAKAKEIIDFVIEGFKNPNLQVGYQLNGQSALLDPDSDLKQLFDDNAKLFIFFNDQGVQQGGQQDVQQGVPISVYKLEGGQPTGILQDCVDPNLQLGQYFNQLRQQCNLIVDSFVLYDPNWTALTDDQNLFFGNLGNYPGLNMVLINNQLPQPDQSNNMPQNDINNQGMIPINPVQNQNDVINQQYMPQYDQYQQGQIKQQFGLQNTDQQLLNSQNYYNENNEKQQYDSQNQSILSQPQPLPMQQLQPQPYQQQIINPQVVIPIDQQIQQIKDSIVMLKNITLYFDPSGEFITYKYHQPILMSGSIRKTQSSEHKKFSNSKYTWSSIHQNKFEYAQIDEYSFGIKWEGGKSSCIAIKQQ</sequence>